<name>A0ACB7TFQ8_HYAAI</name>
<dbReference type="Proteomes" id="UP000821845">
    <property type="component" value="Chromosome 1"/>
</dbReference>
<organism evidence="1 2">
    <name type="scientific">Hyalomma asiaticum</name>
    <name type="common">Tick</name>
    <dbReference type="NCBI Taxonomy" id="266040"/>
    <lineage>
        <taxon>Eukaryota</taxon>
        <taxon>Metazoa</taxon>
        <taxon>Ecdysozoa</taxon>
        <taxon>Arthropoda</taxon>
        <taxon>Chelicerata</taxon>
        <taxon>Arachnida</taxon>
        <taxon>Acari</taxon>
        <taxon>Parasitiformes</taxon>
        <taxon>Ixodida</taxon>
        <taxon>Ixodoidea</taxon>
        <taxon>Ixodidae</taxon>
        <taxon>Hyalomminae</taxon>
        <taxon>Hyalomma</taxon>
    </lineage>
</organism>
<protein>
    <submittedName>
        <fullName evidence="1">Uncharacterized protein</fullName>
    </submittedName>
</protein>
<keyword evidence="2" id="KW-1185">Reference proteome</keyword>
<reference evidence="1" key="1">
    <citation type="submission" date="2020-05" db="EMBL/GenBank/DDBJ databases">
        <title>Large-scale comparative analyses of tick genomes elucidate their genetic diversity and vector capacities.</title>
        <authorList>
            <person name="Jia N."/>
            <person name="Wang J."/>
            <person name="Shi W."/>
            <person name="Du L."/>
            <person name="Sun Y."/>
            <person name="Zhan W."/>
            <person name="Jiang J."/>
            <person name="Wang Q."/>
            <person name="Zhang B."/>
            <person name="Ji P."/>
            <person name="Sakyi L.B."/>
            <person name="Cui X."/>
            <person name="Yuan T."/>
            <person name="Jiang B."/>
            <person name="Yang W."/>
            <person name="Lam T.T.-Y."/>
            <person name="Chang Q."/>
            <person name="Ding S."/>
            <person name="Wang X."/>
            <person name="Zhu J."/>
            <person name="Ruan X."/>
            <person name="Zhao L."/>
            <person name="Wei J."/>
            <person name="Que T."/>
            <person name="Du C."/>
            <person name="Cheng J."/>
            <person name="Dai P."/>
            <person name="Han X."/>
            <person name="Huang E."/>
            <person name="Gao Y."/>
            <person name="Liu J."/>
            <person name="Shao H."/>
            <person name="Ye R."/>
            <person name="Li L."/>
            <person name="Wei W."/>
            <person name="Wang X."/>
            <person name="Wang C."/>
            <person name="Yang T."/>
            <person name="Huo Q."/>
            <person name="Li W."/>
            <person name="Guo W."/>
            <person name="Chen H."/>
            <person name="Zhou L."/>
            <person name="Ni X."/>
            <person name="Tian J."/>
            <person name="Zhou Y."/>
            <person name="Sheng Y."/>
            <person name="Liu T."/>
            <person name="Pan Y."/>
            <person name="Xia L."/>
            <person name="Li J."/>
            <person name="Zhao F."/>
            <person name="Cao W."/>
        </authorList>
    </citation>
    <scope>NUCLEOTIDE SEQUENCE</scope>
    <source>
        <strain evidence="1">Hyas-2018</strain>
    </source>
</reference>
<sequence>MALYDDVRFVLSHVRHSFVTCDDTGLCELALLSDADIRAAWPQQASSQVTTDLAAEAEQLQLQQQQEMSQSYDIVSEMEFIGAHRRRSNTAQRLERLKKERRLQGKLRHVVWKDQPAKELTATEVDTYFPRKDTGAAGHRSAKWSSPTDGKATQRSSALARQLEQFPVAPNNPFNEYTRFDGKVSEPAHRRINIFMSMLPPEERGFPIAVSALPGARIQDLIGLVCWHYTNEGRSPKLRPSVSQYCLRIAEESGEIDEDFPPLDPREPVTKFEFPYLALAEVEREDFPAGPLLTFHTKDGFTKVQIPSLDATLRDVLDQMLKKRKGLLRSLGPEFHVEDYREVGIPIDLDTTIRTSGTLEFTLVSEDAVLSATQPDDYADRDMTAMEAHLYQAFNVALVPRIGRNTEVQLDVYFVSGSEESDDGELSSSSGDDEESSEANITSARQWILLDVNNPPVKPPRFPFLAIPGKTFNVSSPGDLMEYIQQFLDDELISLVQTKPIAKRLKIAADVYFVSGSEESDDGELSSSSGDDEESSEANIASARQWILLDVNSPPAKPPRFPFLAIPGKTFNMSSPGMGSPEKCVVKVVYLSGGEFKNHVFETDPATASVIRNKLGYILVMRTSPARTQYLALKERKLLRKQASFLLPS</sequence>
<evidence type="ECO:0000313" key="1">
    <source>
        <dbReference type="EMBL" id="KAH6946006.1"/>
    </source>
</evidence>
<proteinExistence type="predicted"/>
<comment type="caution">
    <text evidence="1">The sequence shown here is derived from an EMBL/GenBank/DDBJ whole genome shotgun (WGS) entry which is preliminary data.</text>
</comment>
<accession>A0ACB7TFQ8</accession>
<gene>
    <name evidence="1" type="ORF">HPB50_011109</name>
</gene>
<dbReference type="EMBL" id="CM023481">
    <property type="protein sequence ID" value="KAH6946006.1"/>
    <property type="molecule type" value="Genomic_DNA"/>
</dbReference>
<evidence type="ECO:0000313" key="2">
    <source>
        <dbReference type="Proteomes" id="UP000821845"/>
    </source>
</evidence>